<dbReference type="Pfam" id="PF00725">
    <property type="entry name" value="3HCDH"/>
    <property type="match status" value="1"/>
</dbReference>
<evidence type="ECO:0000256" key="1">
    <source>
        <dbReference type="ARBA" id="ARBA00005086"/>
    </source>
</evidence>
<proteinExistence type="inferred from homology"/>
<reference evidence="7" key="1">
    <citation type="submission" date="2023-05" db="EMBL/GenBank/DDBJ databases">
        <title>Comparative genomics of Bacillaceae isolates and their secondary metabolite potential.</title>
        <authorList>
            <person name="Song L."/>
            <person name="Nielsen L.J."/>
            <person name="Mohite O."/>
            <person name="Xu X."/>
            <person name="Weber T."/>
            <person name="Kovacs A.T."/>
        </authorList>
    </citation>
    <scope>NUCLEOTIDE SEQUENCE</scope>
    <source>
        <strain evidence="7">LY1</strain>
    </source>
</reference>
<evidence type="ECO:0000256" key="2">
    <source>
        <dbReference type="ARBA" id="ARBA00009463"/>
    </source>
</evidence>
<organism evidence="7 8">
    <name type="scientific">Lysinibacillus pakistanensis</name>
    <dbReference type="NCBI Taxonomy" id="759811"/>
    <lineage>
        <taxon>Bacteria</taxon>
        <taxon>Bacillati</taxon>
        <taxon>Bacillota</taxon>
        <taxon>Bacilli</taxon>
        <taxon>Bacillales</taxon>
        <taxon>Bacillaceae</taxon>
        <taxon>Lysinibacillus</taxon>
    </lineage>
</organism>
<evidence type="ECO:0000313" key="7">
    <source>
        <dbReference type="EMBL" id="WHY51979.1"/>
    </source>
</evidence>
<dbReference type="InterPro" id="IPR013328">
    <property type="entry name" value="6PGD_dom2"/>
</dbReference>
<dbReference type="Proteomes" id="UP001178322">
    <property type="component" value="Chromosome"/>
</dbReference>
<dbReference type="PIRSF" id="PIRSF000105">
    <property type="entry name" value="HCDH"/>
    <property type="match status" value="1"/>
</dbReference>
<feature type="site" description="Important for catalytic activity" evidence="4">
    <location>
        <position position="118"/>
    </location>
</feature>
<gene>
    <name evidence="7" type="ORF">QNH24_01755</name>
</gene>
<dbReference type="InterPro" id="IPR006108">
    <property type="entry name" value="3HC_DH_C"/>
</dbReference>
<dbReference type="RefSeq" id="WP_283870469.1">
    <property type="nucleotide sequence ID" value="NZ_CP126101.1"/>
</dbReference>
<dbReference type="EMBL" id="CP126101">
    <property type="protein sequence ID" value="WHY51979.1"/>
    <property type="molecule type" value="Genomic_DNA"/>
</dbReference>
<evidence type="ECO:0000259" key="6">
    <source>
        <dbReference type="Pfam" id="PF02737"/>
    </source>
</evidence>
<comment type="similarity">
    <text evidence="2">Belongs to the 3-hydroxyacyl-CoA dehydrogenase family.</text>
</comment>
<dbReference type="AlphaFoldDB" id="A0AAX3WZ83"/>
<feature type="domain" description="3-hydroxyacyl-CoA dehydrogenase C-terminal" evidence="5">
    <location>
        <begin position="165"/>
        <end position="263"/>
    </location>
</feature>
<name>A0AAX3WZ83_9BACI</name>
<dbReference type="Gene3D" id="3.40.50.720">
    <property type="entry name" value="NAD(P)-binding Rossmann-like Domain"/>
    <property type="match status" value="1"/>
</dbReference>
<dbReference type="InterPro" id="IPR006176">
    <property type="entry name" value="3-OHacyl-CoA_DH_NAD-bd"/>
</dbReference>
<protein>
    <submittedName>
        <fullName evidence="7">3-hydroxyacyl-CoA dehydrogenase NAD-binding domain-containing protein</fullName>
    </submittedName>
</protein>
<dbReference type="GO" id="GO:0006635">
    <property type="term" value="P:fatty acid beta-oxidation"/>
    <property type="evidence" value="ECO:0007669"/>
    <property type="project" value="TreeGrafter"/>
</dbReference>
<dbReference type="PANTHER" id="PTHR48075">
    <property type="entry name" value="3-HYDROXYACYL-COA DEHYDROGENASE FAMILY PROTEIN"/>
    <property type="match status" value="1"/>
</dbReference>
<feature type="domain" description="3-hydroxyacyl-CoA dehydrogenase NAD binding" evidence="6">
    <location>
        <begin position="37"/>
        <end position="160"/>
    </location>
</feature>
<evidence type="ECO:0000256" key="4">
    <source>
        <dbReference type="PIRSR" id="PIRSR000105-1"/>
    </source>
</evidence>
<dbReference type="Pfam" id="PF02737">
    <property type="entry name" value="3HCDH_N"/>
    <property type="match status" value="1"/>
</dbReference>
<dbReference type="InterPro" id="IPR022694">
    <property type="entry name" value="3-OHacyl-CoA_DH"/>
</dbReference>
<sequence length="287" mass="32694">MKRVLIIGGGFMGSAVAKYLEQNNVSVFLYEPDVERLQQLKEQPELQNITFLHQLEKIDGLNYVIEAIIENLQVKQSLFEQLDLFFSKDITFCTNTSSFLISDVAEKMVHKERLIGTHFFSPAHITPLVEVIPSPYTAKEIANDIMLFLQDTKKKPVLLKREIEGFVANRLQSALAREAMSLVERGIVSAQELDFIAKMSLGVRLADTGPLEQRDINGLDTHYAIANYVYPTLENGTKPLTIHQDKINTKQLGMKTEQGFYNWSSIDKQQYLATKEKTLRDIIKLIQ</sequence>
<evidence type="ECO:0000313" key="8">
    <source>
        <dbReference type="Proteomes" id="UP001178322"/>
    </source>
</evidence>
<evidence type="ECO:0000259" key="5">
    <source>
        <dbReference type="Pfam" id="PF00725"/>
    </source>
</evidence>
<dbReference type="GO" id="GO:0008691">
    <property type="term" value="F:3-hydroxybutyryl-CoA dehydrogenase activity"/>
    <property type="evidence" value="ECO:0007669"/>
    <property type="project" value="TreeGrafter"/>
</dbReference>
<dbReference type="PANTHER" id="PTHR48075:SF5">
    <property type="entry name" value="3-HYDROXYBUTYRYL-COA DEHYDROGENASE"/>
    <property type="match status" value="1"/>
</dbReference>
<keyword evidence="3" id="KW-0560">Oxidoreductase</keyword>
<comment type="pathway">
    <text evidence="1">Lipid metabolism; butanoate metabolism.</text>
</comment>
<dbReference type="SUPFAM" id="SSF48179">
    <property type="entry name" value="6-phosphogluconate dehydrogenase C-terminal domain-like"/>
    <property type="match status" value="1"/>
</dbReference>
<dbReference type="GO" id="GO:0070403">
    <property type="term" value="F:NAD+ binding"/>
    <property type="evidence" value="ECO:0007669"/>
    <property type="project" value="InterPro"/>
</dbReference>
<dbReference type="InterPro" id="IPR036291">
    <property type="entry name" value="NAD(P)-bd_dom_sf"/>
</dbReference>
<dbReference type="InterPro" id="IPR008927">
    <property type="entry name" value="6-PGluconate_DH-like_C_sf"/>
</dbReference>
<dbReference type="Gene3D" id="1.10.1040.10">
    <property type="entry name" value="N-(1-d-carboxylethyl)-l-norvaline Dehydrogenase, domain 2"/>
    <property type="match status" value="1"/>
</dbReference>
<accession>A0AAX3WZ83</accession>
<evidence type="ECO:0000256" key="3">
    <source>
        <dbReference type="ARBA" id="ARBA00023002"/>
    </source>
</evidence>
<dbReference type="SUPFAM" id="SSF51735">
    <property type="entry name" value="NAD(P)-binding Rossmann-fold domains"/>
    <property type="match status" value="1"/>
</dbReference>